<dbReference type="InterPro" id="IPR019489">
    <property type="entry name" value="Clp_ATPase_C"/>
</dbReference>
<dbReference type="PANTHER" id="PTHR48102">
    <property type="entry name" value="ATP-DEPENDENT CLP PROTEASE ATP-BINDING SUBUNIT CLPX-LIKE, MITOCHONDRIAL-RELATED"/>
    <property type="match status" value="1"/>
</dbReference>
<proteinExistence type="inferred from homology"/>
<accession>A0AA44ZRU9</accession>
<keyword evidence="4 6" id="KW-0067">ATP-binding</keyword>
<feature type="domain" description="ClpX-type ZB" evidence="8">
    <location>
        <begin position="1"/>
        <end position="54"/>
    </location>
</feature>
<evidence type="ECO:0000256" key="2">
    <source>
        <dbReference type="ARBA" id="ARBA00022741"/>
    </source>
</evidence>
<evidence type="ECO:0000256" key="6">
    <source>
        <dbReference type="HAMAP-Rule" id="MF_00175"/>
    </source>
</evidence>
<dbReference type="FunFam" id="3.40.50.300:FF:000005">
    <property type="entry name" value="ATP-dependent Clp protease ATP-binding subunit ClpX"/>
    <property type="match status" value="1"/>
</dbReference>
<evidence type="ECO:0000256" key="1">
    <source>
        <dbReference type="ARBA" id="ARBA00022723"/>
    </source>
</evidence>
<keyword evidence="9" id="KW-0645">Protease</keyword>
<dbReference type="Gene3D" id="3.40.50.300">
    <property type="entry name" value="P-loop containing nucleotide triphosphate hydrolases"/>
    <property type="match status" value="1"/>
</dbReference>
<dbReference type="Gene3D" id="1.10.8.60">
    <property type="match status" value="1"/>
</dbReference>
<dbReference type="GO" id="GO:0051603">
    <property type="term" value="P:proteolysis involved in protein catabolic process"/>
    <property type="evidence" value="ECO:0007669"/>
    <property type="project" value="TreeGrafter"/>
</dbReference>
<dbReference type="FunFam" id="1.10.8.60:FF:000002">
    <property type="entry name" value="ATP-dependent Clp protease ATP-binding subunit ClpX"/>
    <property type="match status" value="1"/>
</dbReference>
<dbReference type="PANTHER" id="PTHR48102:SF7">
    <property type="entry name" value="ATP-DEPENDENT CLP PROTEASE ATP-BINDING SUBUNIT CLPX-LIKE, MITOCHONDRIAL"/>
    <property type="match status" value="1"/>
</dbReference>
<keyword evidence="1 6" id="KW-0479">Metal-binding</keyword>
<dbReference type="Pfam" id="PF07724">
    <property type="entry name" value="AAA_2"/>
    <property type="match status" value="1"/>
</dbReference>
<dbReference type="GO" id="GO:0051082">
    <property type="term" value="F:unfolded protein binding"/>
    <property type="evidence" value="ECO:0007669"/>
    <property type="project" value="UniProtKB-UniRule"/>
</dbReference>
<gene>
    <name evidence="6" type="primary">clpX</name>
    <name evidence="10" type="ORF">ATL51_4972</name>
    <name evidence="9" type="ORF">HDA37_001459</name>
</gene>
<dbReference type="AlphaFoldDB" id="A0A852W2X8"/>
<dbReference type="Proteomes" id="UP000232453">
    <property type="component" value="Unassembled WGS sequence"/>
</dbReference>
<dbReference type="SUPFAM" id="SSF52540">
    <property type="entry name" value="P-loop containing nucleoside triphosphate hydrolases"/>
    <property type="match status" value="1"/>
</dbReference>
<feature type="binding site" evidence="6 7">
    <location>
        <position position="13"/>
    </location>
    <ligand>
        <name>Zn(2+)</name>
        <dbReference type="ChEBI" id="CHEBI:29105"/>
    </ligand>
</feature>
<dbReference type="GO" id="GO:0008233">
    <property type="term" value="F:peptidase activity"/>
    <property type="evidence" value="ECO:0007669"/>
    <property type="project" value="UniProtKB-KW"/>
</dbReference>
<dbReference type="RefSeq" id="WP_020625701.1">
    <property type="nucleotide sequence ID" value="NZ_BAAAJZ010000008.1"/>
</dbReference>
<dbReference type="Pfam" id="PF06689">
    <property type="entry name" value="zf-C4_ClpX"/>
    <property type="match status" value="1"/>
</dbReference>
<dbReference type="CDD" id="cd19497">
    <property type="entry name" value="RecA-like_ClpX"/>
    <property type="match status" value="1"/>
</dbReference>
<dbReference type="InterPro" id="IPR003593">
    <property type="entry name" value="AAA+_ATPase"/>
</dbReference>
<dbReference type="NCBIfam" id="NF003745">
    <property type="entry name" value="PRK05342.1"/>
    <property type="match status" value="1"/>
</dbReference>
<keyword evidence="3 6" id="KW-0862">Zinc</keyword>
<reference evidence="9 12" key="1">
    <citation type="submission" date="2020-07" db="EMBL/GenBank/DDBJ databases">
        <title>Sequencing the genomes of 1000 actinobacteria strains.</title>
        <authorList>
            <person name="Klenk H.-P."/>
        </authorList>
    </citation>
    <scope>NUCLEOTIDE SEQUENCE [LARGE SCALE GENOMIC DNA]</scope>
    <source>
        <strain evidence="10 11">DSM 44104</strain>
        <strain evidence="9 12">DSM 44749</strain>
    </source>
</reference>
<dbReference type="InterPro" id="IPR027417">
    <property type="entry name" value="P-loop_NTPase"/>
</dbReference>
<evidence type="ECO:0000256" key="3">
    <source>
        <dbReference type="ARBA" id="ARBA00022833"/>
    </source>
</evidence>
<dbReference type="GO" id="GO:0016887">
    <property type="term" value="F:ATP hydrolysis activity"/>
    <property type="evidence" value="ECO:0007669"/>
    <property type="project" value="InterPro"/>
</dbReference>
<dbReference type="InterPro" id="IPR046425">
    <property type="entry name" value="ClpX_bact"/>
</dbReference>
<protein>
    <recommendedName>
        <fullName evidence="6">ATP-dependent Clp protease ATP-binding subunit ClpX</fullName>
    </recommendedName>
</protein>
<organism evidence="9 12">
    <name type="scientific">Pseudonocardia alni</name>
    <name type="common">Amycolata alni</name>
    <dbReference type="NCBI Taxonomy" id="33907"/>
    <lineage>
        <taxon>Bacteria</taxon>
        <taxon>Bacillati</taxon>
        <taxon>Actinomycetota</taxon>
        <taxon>Actinomycetes</taxon>
        <taxon>Pseudonocardiales</taxon>
        <taxon>Pseudonocardiaceae</taxon>
        <taxon>Pseudonocardia</taxon>
    </lineage>
</organism>
<feature type="binding site" evidence="6">
    <location>
        <begin position="125"/>
        <end position="132"/>
    </location>
    <ligand>
        <name>ATP</name>
        <dbReference type="ChEBI" id="CHEBI:30616"/>
    </ligand>
</feature>
<dbReference type="GO" id="GO:0005524">
    <property type="term" value="F:ATP binding"/>
    <property type="evidence" value="ECO:0007669"/>
    <property type="project" value="UniProtKB-UniRule"/>
</dbReference>
<dbReference type="InterPro" id="IPR004487">
    <property type="entry name" value="Clp_protease_ATP-bd_su_ClpX"/>
</dbReference>
<dbReference type="InterPro" id="IPR050052">
    <property type="entry name" value="ATP-dep_Clp_protease_ClpX"/>
</dbReference>
<keyword evidence="9" id="KW-0378">Hydrolase</keyword>
<comment type="caution">
    <text evidence="9">The sequence shown here is derived from an EMBL/GenBank/DDBJ whole genome shotgun (WGS) entry which is preliminary data.</text>
</comment>
<accession>A0A852W2X8</accession>
<dbReference type="Gene3D" id="6.20.220.10">
    <property type="entry name" value="ClpX chaperone, C4-type zinc finger domain"/>
    <property type="match status" value="1"/>
</dbReference>
<dbReference type="Pfam" id="PF10431">
    <property type="entry name" value="ClpB_D2-small"/>
    <property type="match status" value="1"/>
</dbReference>
<dbReference type="EMBL" id="JACCCZ010000001">
    <property type="protein sequence ID" value="NYG01174.1"/>
    <property type="molecule type" value="Genomic_DNA"/>
</dbReference>
<dbReference type="PROSITE" id="PS51902">
    <property type="entry name" value="CLPX_ZB"/>
    <property type="match status" value="1"/>
</dbReference>
<keyword evidence="5 6" id="KW-0143">Chaperone</keyword>
<dbReference type="GO" id="GO:0046983">
    <property type="term" value="F:protein dimerization activity"/>
    <property type="evidence" value="ECO:0007669"/>
    <property type="project" value="UniProtKB-UniRule"/>
</dbReference>
<feature type="binding site" evidence="6 7">
    <location>
        <position position="16"/>
    </location>
    <ligand>
        <name>Zn(2+)</name>
        <dbReference type="ChEBI" id="CHEBI:29105"/>
    </ligand>
</feature>
<evidence type="ECO:0000256" key="5">
    <source>
        <dbReference type="ARBA" id="ARBA00023186"/>
    </source>
</evidence>
<evidence type="ECO:0000256" key="7">
    <source>
        <dbReference type="PROSITE-ProRule" id="PRU01250"/>
    </source>
</evidence>
<dbReference type="InterPro" id="IPR003959">
    <property type="entry name" value="ATPase_AAA_core"/>
</dbReference>
<dbReference type="GO" id="GO:0140662">
    <property type="term" value="F:ATP-dependent protein folding chaperone"/>
    <property type="evidence" value="ECO:0007669"/>
    <property type="project" value="InterPro"/>
</dbReference>
<evidence type="ECO:0000313" key="9">
    <source>
        <dbReference type="EMBL" id="NYG01174.1"/>
    </source>
</evidence>
<dbReference type="HAMAP" id="MF_00175">
    <property type="entry name" value="ClpX"/>
    <property type="match status" value="1"/>
</dbReference>
<feature type="binding site" evidence="6 7">
    <location>
        <position position="35"/>
    </location>
    <ligand>
        <name>Zn(2+)</name>
        <dbReference type="ChEBI" id="CHEBI:29105"/>
    </ligand>
</feature>
<evidence type="ECO:0000259" key="8">
    <source>
        <dbReference type="PROSITE" id="PS51902"/>
    </source>
</evidence>
<dbReference type="GO" id="GO:0009376">
    <property type="term" value="C:HslUV protease complex"/>
    <property type="evidence" value="ECO:0007669"/>
    <property type="project" value="TreeGrafter"/>
</dbReference>
<dbReference type="NCBIfam" id="TIGR00382">
    <property type="entry name" value="clpX"/>
    <property type="match status" value="1"/>
</dbReference>
<dbReference type="Proteomes" id="UP000549695">
    <property type="component" value="Unassembled WGS sequence"/>
</dbReference>
<dbReference type="SMART" id="SM00994">
    <property type="entry name" value="zf-C4_ClpX"/>
    <property type="match status" value="1"/>
</dbReference>
<feature type="binding site" evidence="6 7">
    <location>
        <position position="38"/>
    </location>
    <ligand>
        <name>Zn(2+)</name>
        <dbReference type="ChEBI" id="CHEBI:29105"/>
    </ligand>
</feature>
<evidence type="ECO:0000313" key="11">
    <source>
        <dbReference type="Proteomes" id="UP000232453"/>
    </source>
</evidence>
<evidence type="ECO:0000313" key="10">
    <source>
        <dbReference type="EMBL" id="PKB33220.1"/>
    </source>
</evidence>
<dbReference type="InterPro" id="IPR010603">
    <property type="entry name" value="Znf_CppX_C4"/>
</dbReference>
<keyword evidence="2 6" id="KW-0547">Nucleotide-binding</keyword>
<dbReference type="GO" id="GO:0008270">
    <property type="term" value="F:zinc ion binding"/>
    <property type="evidence" value="ECO:0007669"/>
    <property type="project" value="UniProtKB-UniRule"/>
</dbReference>
<dbReference type="InterPro" id="IPR059188">
    <property type="entry name" value="Znf_CLPX-like"/>
</dbReference>
<dbReference type="EMBL" id="PHUJ01000003">
    <property type="protein sequence ID" value="PKB33220.1"/>
    <property type="molecule type" value="Genomic_DNA"/>
</dbReference>
<dbReference type="SMART" id="SM00382">
    <property type="entry name" value="AAA"/>
    <property type="match status" value="1"/>
</dbReference>
<comment type="function">
    <text evidence="6">ATP-dependent specificity component of the Clp protease. It directs the protease to specific substrates. Can perform chaperone functions in the absence of ClpP.</text>
</comment>
<dbReference type="SUPFAM" id="SSF57716">
    <property type="entry name" value="Glucocorticoid receptor-like (DNA-binding domain)"/>
    <property type="match status" value="1"/>
</dbReference>
<dbReference type="GO" id="GO:0051301">
    <property type="term" value="P:cell division"/>
    <property type="evidence" value="ECO:0007669"/>
    <property type="project" value="TreeGrafter"/>
</dbReference>
<comment type="similarity">
    <text evidence="6 7">Belongs to the ClpX chaperone family.</text>
</comment>
<dbReference type="GeneID" id="98051254"/>
<name>A0A852W2X8_PSEA5</name>
<sequence length="429" mass="46748">MARIGDGGDLLKCSFCGKSQKQVKKLIAGPGVYICDECIDLCNEIIEEELAEAGEVKLDELPKPTEIHEFLDQYVVGQATTKRTLSVAVYNHYKRIQAGERSRAAGGDASDGIEIAKSNILMLGPTGCGKTYLAQTLAKMLNVPFAIADATALTEAGYVGEDVENILLKLIQAADYDVKRAETGIIYIDEVDKIARKSENPSITRDVSGEGVQQALLKILEGTTASVPPQGGRKHPHQEFIQIDTTNVLFIVAGAFAGLERIIGERVGQSGIGFGADIRSKKDLDSAERFAETLPEDLIKFGLIPEFIGRLPIVASVTSLDKDALVKILTEPRNALVKQYRKLFEMDGVELEFAEDALDAVADQAILRGTGARGLRAIMEEVLLPVMYDIPSRDDVAKVVVTAQTVKDNVNPTIVPRQPQRRERRDRSA</sequence>
<keyword evidence="12" id="KW-1185">Reference proteome</keyword>
<evidence type="ECO:0000256" key="4">
    <source>
        <dbReference type="ARBA" id="ARBA00022840"/>
    </source>
</evidence>
<dbReference type="InterPro" id="IPR038366">
    <property type="entry name" value="Znf_CppX_C4_sf"/>
</dbReference>
<evidence type="ECO:0000313" key="12">
    <source>
        <dbReference type="Proteomes" id="UP000549695"/>
    </source>
</evidence>
<dbReference type="SMART" id="SM01086">
    <property type="entry name" value="ClpB_D2-small"/>
    <property type="match status" value="1"/>
</dbReference>
<comment type="subunit">
    <text evidence="6">Component of the ClpX-ClpP complex. Forms a hexameric ring that, in the presence of ATP, binds to fourteen ClpP subunits assembled into a disk-like structure with a central cavity, resembling the structure of eukaryotic proteasomes.</text>
</comment>